<evidence type="ECO:0000256" key="2">
    <source>
        <dbReference type="ARBA" id="ARBA00009749"/>
    </source>
</evidence>
<sequence>MHFEEAYQIIRDHIAAQELDEARKVLGEFQPADIAEFVENLPVHEIGPILNLLSPETAGEVINQLDAELAGDVLSDMGEEKTGAIIDEMYSDDVADILGEMTDPEKDKILSLMGQEDAIEVRELLEFKEDTAGGIMTTEYVAILQNITAERAIQVIRETAPDAETVYYVYVINDKNQLVGVISLRELIIANPKTLIEDIMHHKVKSVNVHMDQEEVAAMVAKYDFLAIPVVDDDQSLMGIITVDDVIDVIHEEASEDIYRLAGTAEVDFEDALWKRIWMAVRNRLPWLLVTLLGGFLAGGIIRGLEKEIQTVVALSYFIPLLTGMGGNVGTQSSTLAVRGLATGQIDAGKMLKTVGTAALIGIGVGLICGLIVTVMAFLWQKSLLLGLVVGISLCVNMITASTMGTFVPLVLKRFGVDPAVASAPFISTTIDITGLLIYAGLSSVFIKWLV</sequence>
<dbReference type="Proteomes" id="UP001524944">
    <property type="component" value="Unassembled WGS sequence"/>
</dbReference>
<comment type="function">
    <text evidence="9">Acts as a magnesium transporter.</text>
</comment>
<dbReference type="InterPro" id="IPR006669">
    <property type="entry name" value="MgtE_transporter"/>
</dbReference>
<feature type="transmembrane region" description="Helical" evidence="9">
    <location>
        <begin position="424"/>
        <end position="447"/>
    </location>
</feature>
<feature type="domain" description="CBS" evidence="10">
    <location>
        <begin position="200"/>
        <end position="256"/>
    </location>
</feature>
<protein>
    <recommendedName>
        <fullName evidence="9">Magnesium transporter MgtE</fullName>
    </recommendedName>
</protein>
<comment type="subcellular location">
    <subcellularLocation>
        <location evidence="9">Cell membrane</location>
        <topology evidence="9">Multi-pass membrane protein</topology>
    </subcellularLocation>
    <subcellularLocation>
        <location evidence="1">Membrane</location>
        <topology evidence="1">Multi-pass membrane protein</topology>
    </subcellularLocation>
</comment>
<dbReference type="InterPro" id="IPR036739">
    <property type="entry name" value="SLC41_membr_dom_sf"/>
</dbReference>
<dbReference type="SMART" id="SM00116">
    <property type="entry name" value="CBS"/>
    <property type="match status" value="2"/>
</dbReference>
<keyword evidence="7 9" id="KW-0472">Membrane</keyword>
<evidence type="ECO:0000256" key="4">
    <source>
        <dbReference type="ARBA" id="ARBA00022692"/>
    </source>
</evidence>
<dbReference type="SUPFAM" id="SSF54631">
    <property type="entry name" value="CBS-domain pair"/>
    <property type="match status" value="1"/>
</dbReference>
<comment type="subunit">
    <text evidence="9">Homodimer.</text>
</comment>
<evidence type="ECO:0000313" key="11">
    <source>
        <dbReference type="EMBL" id="MCR6544034.1"/>
    </source>
</evidence>
<dbReference type="RefSeq" id="WP_257911539.1">
    <property type="nucleotide sequence ID" value="NZ_JANPWE010000001.1"/>
</dbReference>
<dbReference type="InterPro" id="IPR006667">
    <property type="entry name" value="SLC41_membr_dom"/>
</dbReference>
<dbReference type="InterPro" id="IPR046342">
    <property type="entry name" value="CBS_dom_sf"/>
</dbReference>
<evidence type="ECO:0000256" key="9">
    <source>
        <dbReference type="RuleBase" id="RU362011"/>
    </source>
</evidence>
<name>A0ABT1XZI8_9FIRM</name>
<dbReference type="Pfam" id="PF03448">
    <property type="entry name" value="MgtE_N"/>
    <property type="match status" value="1"/>
</dbReference>
<evidence type="ECO:0000256" key="6">
    <source>
        <dbReference type="ARBA" id="ARBA00022989"/>
    </source>
</evidence>
<feature type="transmembrane region" description="Helical" evidence="9">
    <location>
        <begin position="386"/>
        <end position="412"/>
    </location>
</feature>
<feature type="transmembrane region" description="Helical" evidence="9">
    <location>
        <begin position="358"/>
        <end position="380"/>
    </location>
</feature>
<evidence type="ECO:0000256" key="1">
    <source>
        <dbReference type="ARBA" id="ARBA00004141"/>
    </source>
</evidence>
<comment type="caution">
    <text evidence="11">The sequence shown here is derived from an EMBL/GenBank/DDBJ whole genome shotgun (WGS) entry which is preliminary data.</text>
</comment>
<feature type="transmembrane region" description="Helical" evidence="9">
    <location>
        <begin position="317"/>
        <end position="338"/>
    </location>
</feature>
<keyword evidence="3 9" id="KW-0813">Transport</keyword>
<dbReference type="Gene3D" id="1.25.60.10">
    <property type="entry name" value="MgtE N-terminal domain-like"/>
    <property type="match status" value="1"/>
</dbReference>
<dbReference type="Pfam" id="PF00571">
    <property type="entry name" value="CBS"/>
    <property type="match status" value="2"/>
</dbReference>
<comment type="similarity">
    <text evidence="2 9">Belongs to the SLC41A transporter family.</text>
</comment>
<keyword evidence="8" id="KW-0129">CBS domain</keyword>
<evidence type="ECO:0000256" key="3">
    <source>
        <dbReference type="ARBA" id="ARBA00022448"/>
    </source>
</evidence>
<evidence type="ECO:0000256" key="7">
    <source>
        <dbReference type="ARBA" id="ARBA00023136"/>
    </source>
</evidence>
<feature type="transmembrane region" description="Helical" evidence="9">
    <location>
        <begin position="285"/>
        <end position="305"/>
    </location>
</feature>
<dbReference type="Gene3D" id="3.10.580.10">
    <property type="entry name" value="CBS-domain"/>
    <property type="match status" value="1"/>
</dbReference>
<dbReference type="PANTHER" id="PTHR43773:SF1">
    <property type="entry name" value="MAGNESIUM TRANSPORTER MGTE"/>
    <property type="match status" value="1"/>
</dbReference>
<feature type="domain" description="CBS" evidence="10">
    <location>
        <begin position="136"/>
        <end position="199"/>
    </location>
</feature>
<dbReference type="InterPro" id="IPR006668">
    <property type="entry name" value="Mg_transptr_MgtE_intracell_dom"/>
</dbReference>
<keyword evidence="5 9" id="KW-0460">Magnesium</keyword>
<accession>A0ABT1XZI8</accession>
<proteinExistence type="inferred from homology"/>
<keyword evidence="9" id="KW-1003">Cell membrane</keyword>
<dbReference type="SUPFAM" id="SSF161093">
    <property type="entry name" value="MgtE membrane domain-like"/>
    <property type="match status" value="1"/>
</dbReference>
<organism evidence="11 12">
    <name type="scientific">Dehalobacterium formicoaceticum</name>
    <dbReference type="NCBI Taxonomy" id="51515"/>
    <lineage>
        <taxon>Bacteria</taxon>
        <taxon>Bacillati</taxon>
        <taxon>Bacillota</taxon>
        <taxon>Clostridia</taxon>
        <taxon>Eubacteriales</taxon>
        <taxon>Peptococcaceae</taxon>
        <taxon>Dehalobacterium</taxon>
    </lineage>
</organism>
<dbReference type="CDD" id="cd04606">
    <property type="entry name" value="CBS_pair_Mg_transporter"/>
    <property type="match status" value="1"/>
</dbReference>
<reference evidence="11 12" key="1">
    <citation type="submission" date="2022-08" db="EMBL/GenBank/DDBJ databases">
        <title>Proteogenomics of the novel Dehalobacterium formicoaceticum strain EZ94 highlights a key role of methyltransferases during anaerobic dichloromethane degradation.</title>
        <authorList>
            <person name="Wasmund K."/>
        </authorList>
    </citation>
    <scope>NUCLEOTIDE SEQUENCE [LARGE SCALE GENOMIC DNA]</scope>
    <source>
        <strain evidence="11 12">EZ94</strain>
    </source>
</reference>
<evidence type="ECO:0000256" key="5">
    <source>
        <dbReference type="ARBA" id="ARBA00022842"/>
    </source>
</evidence>
<dbReference type="NCBIfam" id="TIGR00400">
    <property type="entry name" value="mgtE"/>
    <property type="match status" value="1"/>
</dbReference>
<dbReference type="PANTHER" id="PTHR43773">
    <property type="entry name" value="MAGNESIUM TRANSPORTER MGTE"/>
    <property type="match status" value="1"/>
</dbReference>
<evidence type="ECO:0000313" key="12">
    <source>
        <dbReference type="Proteomes" id="UP001524944"/>
    </source>
</evidence>
<dbReference type="EMBL" id="JANPWE010000001">
    <property type="protein sequence ID" value="MCR6544034.1"/>
    <property type="molecule type" value="Genomic_DNA"/>
</dbReference>
<keyword evidence="6 9" id="KW-1133">Transmembrane helix</keyword>
<dbReference type="InterPro" id="IPR038076">
    <property type="entry name" value="MgtE_N_sf"/>
</dbReference>
<gene>
    <name evidence="11" type="primary">mgtE</name>
    <name evidence="11" type="ORF">NVS47_00615</name>
</gene>
<keyword evidence="9" id="KW-0479">Metal-binding</keyword>
<dbReference type="SUPFAM" id="SSF158791">
    <property type="entry name" value="MgtE N-terminal domain-like"/>
    <property type="match status" value="1"/>
</dbReference>
<keyword evidence="12" id="KW-1185">Reference proteome</keyword>
<dbReference type="PROSITE" id="PS51371">
    <property type="entry name" value="CBS"/>
    <property type="match status" value="2"/>
</dbReference>
<evidence type="ECO:0000259" key="10">
    <source>
        <dbReference type="PROSITE" id="PS51371"/>
    </source>
</evidence>
<evidence type="ECO:0000256" key="8">
    <source>
        <dbReference type="PROSITE-ProRule" id="PRU00703"/>
    </source>
</evidence>
<dbReference type="Gene3D" id="1.10.357.20">
    <property type="entry name" value="SLC41 divalent cation transporters, integral membrane domain"/>
    <property type="match status" value="1"/>
</dbReference>
<dbReference type="Pfam" id="PF01769">
    <property type="entry name" value="MgtE"/>
    <property type="match status" value="1"/>
</dbReference>
<keyword evidence="4 9" id="KW-0812">Transmembrane</keyword>
<dbReference type="InterPro" id="IPR000644">
    <property type="entry name" value="CBS_dom"/>
</dbReference>
<dbReference type="SMART" id="SM00924">
    <property type="entry name" value="MgtE_N"/>
    <property type="match status" value="1"/>
</dbReference>